<evidence type="ECO:0000256" key="1">
    <source>
        <dbReference type="ARBA" id="ARBA00006534"/>
    </source>
</evidence>
<dbReference type="GO" id="GO:0016805">
    <property type="term" value="F:dipeptidase activity"/>
    <property type="evidence" value="ECO:0007669"/>
    <property type="project" value="UniProtKB-KW"/>
</dbReference>
<evidence type="ECO:0000313" key="6">
    <source>
        <dbReference type="Proteomes" id="UP000219285"/>
    </source>
</evidence>
<organism evidence="5 6">
    <name type="scientific">Alteromonas pelagimontana</name>
    <dbReference type="NCBI Taxonomy" id="1858656"/>
    <lineage>
        <taxon>Bacteria</taxon>
        <taxon>Pseudomonadati</taxon>
        <taxon>Pseudomonadota</taxon>
        <taxon>Gammaproteobacteria</taxon>
        <taxon>Alteromonadales</taxon>
        <taxon>Alteromonadaceae</taxon>
        <taxon>Alteromonas/Salinimonas group</taxon>
        <taxon>Alteromonas</taxon>
    </lineage>
</organism>
<dbReference type="OrthoDB" id="3373764at2"/>
<dbReference type="SUPFAM" id="SSF52317">
    <property type="entry name" value="Class I glutamine amidotransferase-like"/>
    <property type="match status" value="1"/>
</dbReference>
<dbReference type="NCBIfam" id="NF003642">
    <property type="entry name" value="PRK05282.1"/>
    <property type="match status" value="1"/>
</dbReference>
<dbReference type="Proteomes" id="UP000219285">
    <property type="component" value="Chromosome"/>
</dbReference>
<dbReference type="KEGG" id="apel:CA267_002830"/>
<dbReference type="PANTHER" id="PTHR20842:SF0">
    <property type="entry name" value="ALPHA-ASPARTYL DIPEPTIDASE"/>
    <property type="match status" value="1"/>
</dbReference>
<dbReference type="GO" id="GO:0006508">
    <property type="term" value="P:proteolysis"/>
    <property type="evidence" value="ECO:0007669"/>
    <property type="project" value="UniProtKB-KW"/>
</dbReference>
<dbReference type="InterPro" id="IPR029062">
    <property type="entry name" value="Class_I_gatase-like"/>
</dbReference>
<dbReference type="GO" id="GO:0008236">
    <property type="term" value="F:serine-type peptidase activity"/>
    <property type="evidence" value="ECO:0007669"/>
    <property type="project" value="UniProtKB-KW"/>
</dbReference>
<dbReference type="AlphaFoldDB" id="A0A6M4M9J8"/>
<keyword evidence="3 5" id="KW-0378">Hydrolase</keyword>
<keyword evidence="2" id="KW-0645">Protease</keyword>
<name>A0A6M4M9J8_9ALTE</name>
<dbReference type="Pfam" id="PF03575">
    <property type="entry name" value="Peptidase_S51"/>
    <property type="match status" value="1"/>
</dbReference>
<accession>A0A6M4M9J8</accession>
<dbReference type="Gene3D" id="3.40.50.880">
    <property type="match status" value="1"/>
</dbReference>
<dbReference type="CDD" id="cd03146">
    <property type="entry name" value="GAT1_Peptidase_E"/>
    <property type="match status" value="1"/>
</dbReference>
<evidence type="ECO:0000256" key="3">
    <source>
        <dbReference type="ARBA" id="ARBA00022801"/>
    </source>
</evidence>
<sequence length="237" mass="25694">MTAHVLMLSSSRQGTEDYLAHAKPHILTHLGKRRELLFMPYAGVTTSWDDYVGAVQSALPECQVKGIHQFTDPAAAVAQADANGQTIVVGGGNTFHLLNTLYQNNLISPIQQAIDCGTPYIGWSAGANICGATIRTTNDMPIIEPPSFNALGILPCQLNPHYTDYQPPNHNGESRDQRLAEFTTLHPDIPVLAIREGTALRLSSGQMTLLGDKDGVVFKGTTRTILRVGEDLSKYLA</sequence>
<dbReference type="EC" id="3.4.13.21" evidence="5"/>
<keyword evidence="5" id="KW-0224">Dipeptidase</keyword>
<keyword evidence="4" id="KW-0720">Serine protease</keyword>
<reference evidence="5 6" key="2">
    <citation type="submission" date="2020-04" db="EMBL/GenBank/DDBJ databases">
        <title>Complete genome sequence of Alteromonas pelagimontana 5.12T.</title>
        <authorList>
            <person name="Sinha R.K."/>
            <person name="Krishnan K.P."/>
            <person name="Kurian J.P."/>
        </authorList>
    </citation>
    <scope>NUCLEOTIDE SEQUENCE [LARGE SCALE GENOMIC DNA]</scope>
    <source>
        <strain evidence="5 6">5.12</strain>
    </source>
</reference>
<dbReference type="InterPro" id="IPR005320">
    <property type="entry name" value="Peptidase_S51"/>
</dbReference>
<comment type="similarity">
    <text evidence="1">Belongs to the peptidase S51 family.</text>
</comment>
<evidence type="ECO:0000256" key="2">
    <source>
        <dbReference type="ARBA" id="ARBA00022670"/>
    </source>
</evidence>
<keyword evidence="6" id="KW-1185">Reference proteome</keyword>
<gene>
    <name evidence="5" type="primary">pepE</name>
    <name evidence="5" type="ORF">CA267_002830</name>
</gene>
<proteinExistence type="inferred from homology"/>
<dbReference type="EMBL" id="CP052766">
    <property type="protein sequence ID" value="QJR79797.1"/>
    <property type="molecule type" value="Genomic_DNA"/>
</dbReference>
<reference evidence="6" key="1">
    <citation type="submission" date="2014-12" db="EMBL/GenBank/DDBJ databases">
        <title>Complete genome sequence of a multi-drug resistant Klebsiella pneumoniae.</title>
        <authorList>
            <person name="Hua X."/>
            <person name="Chen Q."/>
            <person name="Li X."/>
            <person name="Feng Y."/>
            <person name="Ruan Z."/>
            <person name="Yu Y."/>
        </authorList>
    </citation>
    <scope>NUCLEOTIDE SEQUENCE [LARGE SCALE GENOMIC DNA]</scope>
    <source>
        <strain evidence="6">5.12</strain>
    </source>
</reference>
<evidence type="ECO:0000256" key="4">
    <source>
        <dbReference type="ARBA" id="ARBA00022825"/>
    </source>
</evidence>
<protein>
    <submittedName>
        <fullName evidence="5">Dipeptidase PepE</fullName>
        <ecNumber evidence="5">3.4.13.21</ecNumber>
    </submittedName>
</protein>
<evidence type="ECO:0000313" key="5">
    <source>
        <dbReference type="EMBL" id="QJR79797.1"/>
    </source>
</evidence>
<dbReference type="PANTHER" id="PTHR20842">
    <property type="entry name" value="PROTEASE S51 ALPHA-ASPARTYL DIPEPTIDASE"/>
    <property type="match status" value="1"/>
</dbReference>
<dbReference type="RefSeq" id="WP_075608888.1">
    <property type="nucleotide sequence ID" value="NZ_CP052766.1"/>
</dbReference>